<dbReference type="PANTHER" id="PTHR46967">
    <property type="entry name" value="INSULIN-LIKE GROWTH FACTOR BINDING PROTEIN,N-TERMINAL"/>
    <property type="match status" value="1"/>
</dbReference>
<dbReference type="Gene3D" id="2.10.50.10">
    <property type="entry name" value="Tumor Necrosis Factor Receptor, subunit A, domain 2"/>
    <property type="match status" value="1"/>
</dbReference>
<dbReference type="PANTHER" id="PTHR46967:SF2">
    <property type="entry name" value="SUSHI, VON WILLEBRAND FACTOR TYPE A, EGF AND PENTRAXIN DOMAIN-CONTAINING PROTEIN 1-LIKE"/>
    <property type="match status" value="1"/>
</dbReference>
<feature type="chain" id="PRO_5036229973" description="Tyrosine-protein kinase ephrin type A/B receptor-like domain-containing protein" evidence="1">
    <location>
        <begin position="22"/>
        <end position="267"/>
    </location>
</feature>
<dbReference type="Proteomes" id="UP000682733">
    <property type="component" value="Unassembled WGS sequence"/>
</dbReference>
<dbReference type="EMBL" id="CAJOBC010124558">
    <property type="protein sequence ID" value="CAF4589060.1"/>
    <property type="molecule type" value="Genomic_DNA"/>
</dbReference>
<evidence type="ECO:0000313" key="6">
    <source>
        <dbReference type="Proteomes" id="UP000663829"/>
    </source>
</evidence>
<evidence type="ECO:0000313" key="5">
    <source>
        <dbReference type="EMBL" id="CAF4589060.1"/>
    </source>
</evidence>
<feature type="signal peptide" evidence="1">
    <location>
        <begin position="1"/>
        <end position="21"/>
    </location>
</feature>
<keyword evidence="1" id="KW-0732">Signal</keyword>
<evidence type="ECO:0000313" key="2">
    <source>
        <dbReference type="EMBL" id="CAF1135334.1"/>
    </source>
</evidence>
<protein>
    <recommendedName>
        <fullName evidence="7">Tyrosine-protein kinase ephrin type A/B receptor-like domain-containing protein</fullName>
    </recommendedName>
</protein>
<dbReference type="EMBL" id="CAJNOQ010052914">
    <property type="protein sequence ID" value="CAF1654306.1"/>
    <property type="molecule type" value="Genomic_DNA"/>
</dbReference>
<accession>A0A816EV13</accession>
<dbReference type="Proteomes" id="UP000677228">
    <property type="component" value="Unassembled WGS sequence"/>
</dbReference>
<dbReference type="EMBL" id="CAJNOK010011227">
    <property type="protein sequence ID" value="CAF1135334.1"/>
    <property type="molecule type" value="Genomic_DNA"/>
</dbReference>
<name>A0A816EV13_9BILA</name>
<comment type="caution">
    <text evidence="3">The sequence shown here is derived from an EMBL/GenBank/DDBJ whole genome shotgun (WGS) entry which is preliminary data.</text>
</comment>
<evidence type="ECO:0000313" key="3">
    <source>
        <dbReference type="EMBL" id="CAF1654306.1"/>
    </source>
</evidence>
<dbReference type="SMART" id="SM01411">
    <property type="entry name" value="Ephrin_rec_like"/>
    <property type="match status" value="3"/>
</dbReference>
<dbReference type="OrthoDB" id="439917at2759"/>
<evidence type="ECO:0000256" key="1">
    <source>
        <dbReference type="SAM" id="SignalP"/>
    </source>
</evidence>
<organism evidence="3 6">
    <name type="scientific">Didymodactylos carnosus</name>
    <dbReference type="NCBI Taxonomy" id="1234261"/>
    <lineage>
        <taxon>Eukaryota</taxon>
        <taxon>Metazoa</taxon>
        <taxon>Spiralia</taxon>
        <taxon>Gnathifera</taxon>
        <taxon>Rotifera</taxon>
        <taxon>Eurotatoria</taxon>
        <taxon>Bdelloidea</taxon>
        <taxon>Philodinida</taxon>
        <taxon>Philodinidae</taxon>
        <taxon>Didymodactylos</taxon>
    </lineage>
</organism>
<dbReference type="SUPFAM" id="SSF57184">
    <property type="entry name" value="Growth factor receptor domain"/>
    <property type="match status" value="1"/>
</dbReference>
<gene>
    <name evidence="3" type="ORF">GPM918_LOCUS45683</name>
    <name evidence="2" type="ORF">OVA965_LOCUS20856</name>
    <name evidence="5" type="ORF">SRO942_LOCUS48427</name>
    <name evidence="4" type="ORF">TMI583_LOCUS21362</name>
</gene>
<dbReference type="AlphaFoldDB" id="A0A816EV13"/>
<sequence length="267" mass="28272">MNTSLFPTLIILATVLSVAFSGTCSPGTYSYQNHCLPCTPGHYCPDGINQFRCQSMTYQSDFGAATCQQCGYGTYSICPDTKQCSSCPPGYNCPYFYPWETYQPPTKCPAGTFNPGTNPNYYPTSCSQCGPNTYQTEKGSTNCLTCPNGFNCTNPALAPTPCQTGTYRNSQVTLCTTCARGYYAAHQKAAICLQCPAGYKCSDPSKCPIQCPAGKYSNAGSVTCTVCPNNSCTGNYAPVNAPCITSISETSAGICSETSTAVTPNIG</sequence>
<dbReference type="Proteomes" id="UP000681722">
    <property type="component" value="Unassembled WGS sequence"/>
</dbReference>
<keyword evidence="6" id="KW-1185">Reference proteome</keyword>
<evidence type="ECO:0000313" key="4">
    <source>
        <dbReference type="EMBL" id="CAF3923536.1"/>
    </source>
</evidence>
<proteinExistence type="predicted"/>
<evidence type="ECO:0008006" key="7">
    <source>
        <dbReference type="Google" id="ProtNLM"/>
    </source>
</evidence>
<dbReference type="EMBL" id="CAJOBA010023739">
    <property type="protein sequence ID" value="CAF3923536.1"/>
    <property type="molecule type" value="Genomic_DNA"/>
</dbReference>
<dbReference type="Proteomes" id="UP000663829">
    <property type="component" value="Unassembled WGS sequence"/>
</dbReference>
<reference evidence="3" key="1">
    <citation type="submission" date="2021-02" db="EMBL/GenBank/DDBJ databases">
        <authorList>
            <person name="Nowell W R."/>
        </authorList>
    </citation>
    <scope>NUCLEOTIDE SEQUENCE</scope>
</reference>
<dbReference type="InterPro" id="IPR009030">
    <property type="entry name" value="Growth_fac_rcpt_cys_sf"/>
</dbReference>